<keyword evidence="17 34" id="KW-0812">Transmembrane</keyword>
<evidence type="ECO:0000256" key="6">
    <source>
        <dbReference type="ARBA" id="ARBA00004502"/>
    </source>
</evidence>
<comment type="caution">
    <text evidence="35">The sequence shown here is derived from an EMBL/GenBank/DDBJ whole genome shotgun (WGS) entry which is preliminary data.</text>
</comment>
<dbReference type="Proteomes" id="UP000290572">
    <property type="component" value="Unassembled WGS sequence"/>
</dbReference>
<evidence type="ECO:0000256" key="2">
    <source>
        <dbReference type="ARBA" id="ARBA00001313"/>
    </source>
</evidence>
<comment type="catalytic activity">
    <reaction evidence="29">
        <text>2,3-di-(9Z)-octadecenoyl-sn-glycerol + (9Z)-octadecenoyl-CoA = 1,2,3-tri-(9Z-octadecenoyl)-glycerol + CoA</text>
        <dbReference type="Rhea" id="RHEA:38439"/>
        <dbReference type="ChEBI" id="CHEBI:53753"/>
        <dbReference type="ChEBI" id="CHEBI:57287"/>
        <dbReference type="ChEBI" id="CHEBI:57387"/>
        <dbReference type="ChEBI" id="CHEBI:75824"/>
    </reaction>
    <physiologicalReaction direction="left-to-right" evidence="29">
        <dbReference type="Rhea" id="RHEA:38440"/>
    </physiologicalReaction>
</comment>
<evidence type="ECO:0000256" key="14">
    <source>
        <dbReference type="ARBA" id="ARBA00022516"/>
    </source>
</evidence>
<dbReference type="AlphaFoldDB" id="A0A498L7M9"/>
<evidence type="ECO:0000256" key="30">
    <source>
        <dbReference type="ARBA" id="ARBA00048135"/>
    </source>
</evidence>
<reference evidence="35 36" key="1">
    <citation type="submission" date="2018-03" db="EMBL/GenBank/DDBJ databases">
        <title>Draft genome sequence of Rohu Carp (Labeo rohita).</title>
        <authorList>
            <person name="Das P."/>
            <person name="Kushwaha B."/>
            <person name="Joshi C.G."/>
            <person name="Kumar D."/>
            <person name="Nagpure N.S."/>
            <person name="Sahoo L."/>
            <person name="Das S.P."/>
            <person name="Bit A."/>
            <person name="Patnaik S."/>
            <person name="Meher P.K."/>
            <person name="Jayasankar P."/>
            <person name="Koringa P.G."/>
            <person name="Patel N.V."/>
            <person name="Hinsu A.T."/>
            <person name="Kumar R."/>
            <person name="Pandey M."/>
            <person name="Agarwal S."/>
            <person name="Srivastava S."/>
            <person name="Singh M."/>
            <person name="Iquebal M.A."/>
            <person name="Jaiswal S."/>
            <person name="Angadi U.B."/>
            <person name="Kumar N."/>
            <person name="Raza M."/>
            <person name="Shah T.M."/>
            <person name="Rai A."/>
            <person name="Jena J.K."/>
        </authorList>
    </citation>
    <scope>NUCLEOTIDE SEQUENCE [LARGE SCALE GENOMIC DNA]</scope>
    <source>
        <strain evidence="35">DASCIFA01</strain>
        <tissue evidence="35">Testis</tissue>
    </source>
</reference>
<dbReference type="EC" id="2.3.1.76" evidence="11"/>
<keyword evidence="14" id="KW-0444">Lipid biosynthesis</keyword>
<evidence type="ECO:0000313" key="35">
    <source>
        <dbReference type="EMBL" id="RXN04381.1"/>
    </source>
</evidence>
<comment type="catalytic activity">
    <reaction evidence="30">
        <text>2-(9Z-octadecenoyl)-glycerol + (9Z)-octadecenoyl-CoA = 1,2-di-(9Z-octadecenoyl)-sn-glycerol + CoA</text>
        <dbReference type="Rhea" id="RHEA:37911"/>
        <dbReference type="ChEBI" id="CHEBI:52333"/>
        <dbReference type="ChEBI" id="CHEBI:57287"/>
        <dbReference type="ChEBI" id="CHEBI:57387"/>
        <dbReference type="ChEBI" id="CHEBI:73990"/>
    </reaction>
    <physiologicalReaction direction="left-to-right" evidence="30">
        <dbReference type="Rhea" id="RHEA:37912"/>
    </physiologicalReaction>
</comment>
<evidence type="ECO:0000256" key="25">
    <source>
        <dbReference type="ARBA" id="ARBA00041149"/>
    </source>
</evidence>
<comment type="catalytic activity">
    <reaction evidence="32">
        <text>1-(9Z-octadecenoyl)-glycerol + (9Z)-octadecenoyl-CoA = 1,2-di-(9Z-octadecenoyl)-glycerol + CoA</text>
        <dbReference type="Rhea" id="RHEA:37915"/>
        <dbReference type="ChEBI" id="CHEBI:52323"/>
        <dbReference type="ChEBI" id="CHEBI:57287"/>
        <dbReference type="ChEBI" id="CHEBI:57387"/>
        <dbReference type="ChEBI" id="CHEBI:75342"/>
    </reaction>
    <physiologicalReaction direction="left-to-right" evidence="32">
        <dbReference type="Rhea" id="RHEA:37916"/>
    </physiologicalReaction>
</comment>
<sequence length="632" mass="71772">MKINFAPADVPLVRRIQTAAVLQWVFSFLALAPLCIILFFFLLFTRFWLISVLYAVWWYIDWDTPSRGGRKVPFLCQMRLWEYMRDYFPIKLVKTADLDPRKNYVLGFHPHGILVAGAFTSFCTEATGFSKLFPGLRTNLLMLPLWFRAPFFRDYIMAAGLVPSDKESASYLLRQKGGGNAVVIAVGGAPEALDAHPGDYTVHLANKKGFIKLAIEHGADLVPIYSFGENEVFDQVENPRGTWLRYIQERLQRIMGVSLPLFHARGVFQYSFGLMPYRKPINTVGSGSSILSALHDLPSVPWLTRSKIVKHLQVISVLQFVITFLAMGIGCSLLLMYMFCTDCWVIAAIYTAWLIYDWNTPKQGGRRSTWVRNWTVWKYFRDYFPIRLIKTHNLLPSRNYIFGYHPHGIFCFGAFCNFGTEATGFSKIFPGIKPSLATLAGNFRLPVFRDYLMSGGICPVNRNSIDYLLSSNGTGNAVVIVIGGAAESLDCAPGMNSVTLRNRKGFVKLALKQGADLVPVYSFGENEVYKQLIFDDDSWWRTVQKRLQKILGFAPCLFHGCGLFFRESWGLVPYCKPITTVVGEPITVPKIEEPTQDVIDMYHAMYIRSLKSLFDNYKTRFGLNESDTLHIQ</sequence>
<comment type="subcellular location">
    <subcellularLocation>
        <location evidence="7">Cytoplasm</location>
        <location evidence="7">Perinuclear region</location>
    </subcellularLocation>
    <subcellularLocation>
        <location evidence="5">Endoplasmic reticulum membrane</location>
        <topology evidence="5">Multi-pass membrane protein</topology>
    </subcellularLocation>
    <subcellularLocation>
        <location evidence="6">Lipid droplet</location>
    </subcellularLocation>
</comment>
<evidence type="ECO:0000256" key="27">
    <source>
        <dbReference type="ARBA" id="ARBA00047367"/>
    </source>
</evidence>
<dbReference type="Pfam" id="PF03982">
    <property type="entry name" value="DAGAT"/>
    <property type="match status" value="2"/>
</dbReference>
<evidence type="ECO:0000256" key="28">
    <source>
        <dbReference type="ARBA" id="ARBA00047807"/>
    </source>
</evidence>
<evidence type="ECO:0000256" key="8">
    <source>
        <dbReference type="ARBA" id="ARBA00004771"/>
    </source>
</evidence>
<evidence type="ECO:0000256" key="17">
    <source>
        <dbReference type="ARBA" id="ARBA00022692"/>
    </source>
</evidence>
<evidence type="ECO:0000256" key="31">
    <source>
        <dbReference type="ARBA" id="ARBA00048634"/>
    </source>
</evidence>
<evidence type="ECO:0000256" key="15">
    <source>
        <dbReference type="ARBA" id="ARBA00022677"/>
    </source>
</evidence>
<keyword evidence="18" id="KW-0319">Glycerol metabolism</keyword>
<keyword evidence="36" id="KW-1185">Reference proteome</keyword>
<comment type="pathway">
    <text evidence="8">Glycerolipid metabolism; triacylglycerol biosynthesis.</text>
</comment>
<evidence type="ECO:0000256" key="22">
    <source>
        <dbReference type="ARBA" id="ARBA00023136"/>
    </source>
</evidence>
<dbReference type="STRING" id="84645.A0A498L7M9"/>
<keyword evidence="19" id="KW-0256">Endoplasmic reticulum</keyword>
<evidence type="ECO:0000256" key="9">
    <source>
        <dbReference type="ARBA" id="ARBA00005189"/>
    </source>
</evidence>
<accession>A0A498L7M9</accession>
<keyword evidence="16 35" id="KW-0808">Transferase</keyword>
<feature type="transmembrane region" description="Helical" evidence="34">
    <location>
        <begin position="312"/>
        <end position="329"/>
    </location>
</feature>
<evidence type="ECO:0000256" key="1">
    <source>
        <dbReference type="ARBA" id="ARBA00000633"/>
    </source>
</evidence>
<comment type="catalytic activity">
    <reaction evidence="4">
        <text>all-trans-retinol + hexadecanoyl-CoA = all-trans-retinyl hexadecanoate + CoA</text>
        <dbReference type="Rhea" id="RHEA:38175"/>
        <dbReference type="ChEBI" id="CHEBI:17336"/>
        <dbReference type="ChEBI" id="CHEBI:17616"/>
        <dbReference type="ChEBI" id="CHEBI:57287"/>
        <dbReference type="ChEBI" id="CHEBI:57379"/>
    </reaction>
    <physiologicalReaction direction="left-to-right" evidence="4">
        <dbReference type="Rhea" id="RHEA:38176"/>
    </physiologicalReaction>
</comment>
<dbReference type="GO" id="GO:0005789">
    <property type="term" value="C:endoplasmic reticulum membrane"/>
    <property type="evidence" value="ECO:0007669"/>
    <property type="project" value="UniProtKB-SubCell"/>
</dbReference>
<dbReference type="GO" id="GO:0050252">
    <property type="term" value="F:retinol O-fatty-acyltransferase activity"/>
    <property type="evidence" value="ECO:0007669"/>
    <property type="project" value="UniProtKB-EC"/>
</dbReference>
<dbReference type="EC" id="2.3.1.20" evidence="12"/>
<evidence type="ECO:0000256" key="26">
    <source>
        <dbReference type="ARBA" id="ARBA00041468"/>
    </source>
</evidence>
<evidence type="ECO:0000256" key="23">
    <source>
        <dbReference type="ARBA" id="ARBA00023315"/>
    </source>
</evidence>
<comment type="catalytic activity">
    <reaction evidence="2">
        <text>2-(9Z-octadecenoyl)-glycerol + hexadecanoyl-CoA = 1-hexadecanoyl-2-(9Z-octadecenoyl)-sn-glycerol + CoA</text>
        <dbReference type="Rhea" id="RHEA:38071"/>
        <dbReference type="ChEBI" id="CHEBI:57287"/>
        <dbReference type="ChEBI" id="CHEBI:57379"/>
        <dbReference type="ChEBI" id="CHEBI:73990"/>
        <dbReference type="ChEBI" id="CHEBI:75466"/>
    </reaction>
    <physiologicalReaction direction="left-to-right" evidence="2">
        <dbReference type="Rhea" id="RHEA:38072"/>
    </physiologicalReaction>
</comment>
<evidence type="ECO:0000256" key="33">
    <source>
        <dbReference type="ARBA" id="ARBA00049549"/>
    </source>
</evidence>
<evidence type="ECO:0000256" key="24">
    <source>
        <dbReference type="ARBA" id="ARBA00033044"/>
    </source>
</evidence>
<evidence type="ECO:0000256" key="10">
    <source>
        <dbReference type="ARBA" id="ARBA00005420"/>
    </source>
</evidence>
<comment type="catalytic activity">
    <reaction evidence="3">
        <text>1,2-di-(9Z-octadecenoyl)-sn-glycerol + hexadecanoyl-CoA = 1,2-di-(9Z)-octadecenoyl-3-hexadecanoyl-sn-glycerol + CoA</text>
        <dbReference type="Rhea" id="RHEA:38163"/>
        <dbReference type="ChEBI" id="CHEBI:52333"/>
        <dbReference type="ChEBI" id="CHEBI:57287"/>
        <dbReference type="ChEBI" id="CHEBI:57379"/>
        <dbReference type="ChEBI" id="CHEBI:75583"/>
    </reaction>
    <physiologicalReaction direction="left-to-right" evidence="3">
        <dbReference type="Rhea" id="RHEA:38164"/>
    </physiologicalReaction>
</comment>
<comment type="catalytic activity">
    <reaction evidence="1">
        <text>all-trans-retinol + an acyl-CoA = an all-trans-retinyl ester + CoA</text>
        <dbReference type="Rhea" id="RHEA:11488"/>
        <dbReference type="ChEBI" id="CHEBI:17336"/>
        <dbReference type="ChEBI" id="CHEBI:57287"/>
        <dbReference type="ChEBI" id="CHEBI:58342"/>
        <dbReference type="ChEBI" id="CHEBI:63410"/>
        <dbReference type="EC" id="2.3.1.76"/>
    </reaction>
    <physiologicalReaction direction="left-to-right" evidence="1">
        <dbReference type="Rhea" id="RHEA:11489"/>
    </physiologicalReaction>
</comment>
<evidence type="ECO:0000256" key="13">
    <source>
        <dbReference type="ARBA" id="ARBA00022490"/>
    </source>
</evidence>
<evidence type="ECO:0000256" key="7">
    <source>
        <dbReference type="ARBA" id="ARBA00004556"/>
    </source>
</evidence>
<dbReference type="GO" id="GO:0006071">
    <property type="term" value="P:glycerol metabolic process"/>
    <property type="evidence" value="ECO:0007669"/>
    <property type="project" value="UniProtKB-KW"/>
</dbReference>
<dbReference type="EMBL" id="QBIY01013448">
    <property type="protein sequence ID" value="RXN04381.1"/>
    <property type="molecule type" value="Genomic_DNA"/>
</dbReference>
<comment type="catalytic activity">
    <reaction evidence="27">
        <text>1,2-di-(9Z-octadecenoyl)-sn-glycerol + (9Z)-octadecenoyl-CoA = 1,2,3-tri-(9Z-octadecenoyl)-glycerol + CoA</text>
        <dbReference type="Rhea" id="RHEA:38219"/>
        <dbReference type="ChEBI" id="CHEBI:52333"/>
        <dbReference type="ChEBI" id="CHEBI:53753"/>
        <dbReference type="ChEBI" id="CHEBI:57287"/>
        <dbReference type="ChEBI" id="CHEBI:57387"/>
    </reaction>
    <physiologicalReaction direction="left-to-right" evidence="27">
        <dbReference type="Rhea" id="RHEA:38220"/>
    </physiologicalReaction>
</comment>
<gene>
    <name evidence="35" type="ORF">ROHU_013022</name>
</gene>
<keyword evidence="22 34" id="KW-0472">Membrane</keyword>
<proteinExistence type="inferred from homology"/>
<evidence type="ECO:0000256" key="21">
    <source>
        <dbReference type="ARBA" id="ARBA00023098"/>
    </source>
</evidence>
<evidence type="ECO:0000256" key="19">
    <source>
        <dbReference type="ARBA" id="ARBA00022824"/>
    </source>
</evidence>
<comment type="catalytic activity">
    <reaction evidence="33">
        <text>1,3-di-(9Z-octadecenoyl)-glycerol + (9Z)-octadecenoyl-CoA = 1,2,3-tri-(9Z-octadecenoyl)-glycerol + CoA</text>
        <dbReference type="Rhea" id="RHEA:38435"/>
        <dbReference type="ChEBI" id="CHEBI:53753"/>
        <dbReference type="ChEBI" id="CHEBI:57287"/>
        <dbReference type="ChEBI" id="CHEBI:57387"/>
        <dbReference type="ChEBI" id="CHEBI:75735"/>
    </reaction>
    <physiologicalReaction direction="left-to-right" evidence="33">
        <dbReference type="Rhea" id="RHEA:38436"/>
    </physiologicalReaction>
</comment>
<comment type="catalytic activity">
    <reaction evidence="28">
        <text>1-O-(9Z-octadecenyl)-glycerol + (9Z)-octadecenoyl-CoA = 1-O-(9Z-octadecyl)-3-(9Z-octadecenoyl)-glycerol + CoA</text>
        <dbReference type="Rhea" id="RHEA:55340"/>
        <dbReference type="ChEBI" id="CHEBI:34116"/>
        <dbReference type="ChEBI" id="CHEBI:57287"/>
        <dbReference type="ChEBI" id="CHEBI:57387"/>
        <dbReference type="ChEBI" id="CHEBI:197429"/>
    </reaction>
    <physiologicalReaction direction="left-to-right" evidence="28">
        <dbReference type="Rhea" id="RHEA:55341"/>
    </physiologicalReaction>
</comment>
<dbReference type="GO" id="GO:0048471">
    <property type="term" value="C:perinuclear region of cytoplasm"/>
    <property type="evidence" value="ECO:0007669"/>
    <property type="project" value="UniProtKB-SubCell"/>
</dbReference>
<keyword evidence="23 35" id="KW-0012">Acyltransferase</keyword>
<dbReference type="GO" id="GO:0004144">
    <property type="term" value="F:diacylglycerol O-acyltransferase activity"/>
    <property type="evidence" value="ECO:0007669"/>
    <property type="project" value="UniProtKB-EC"/>
</dbReference>
<dbReference type="GO" id="GO:0005811">
    <property type="term" value="C:lipid droplet"/>
    <property type="evidence" value="ECO:0007669"/>
    <property type="project" value="UniProtKB-SubCell"/>
</dbReference>
<evidence type="ECO:0000256" key="20">
    <source>
        <dbReference type="ARBA" id="ARBA00022989"/>
    </source>
</evidence>
<comment type="pathway">
    <text evidence="9">Lipid metabolism.</text>
</comment>
<name>A0A498L7M9_LABRO</name>
<evidence type="ECO:0000256" key="11">
    <source>
        <dbReference type="ARBA" id="ARBA00012977"/>
    </source>
</evidence>
<dbReference type="PANTHER" id="PTHR12317:SF14">
    <property type="entry name" value="DIACYLGLYCEROL O-ACYLTRANSFERASE 2"/>
    <property type="match status" value="1"/>
</dbReference>
<dbReference type="InterPro" id="IPR007130">
    <property type="entry name" value="DAGAT"/>
</dbReference>
<keyword evidence="15" id="KW-0551">Lipid droplet</keyword>
<evidence type="ECO:0000256" key="16">
    <source>
        <dbReference type="ARBA" id="ARBA00022679"/>
    </source>
</evidence>
<evidence type="ECO:0000256" key="3">
    <source>
        <dbReference type="ARBA" id="ARBA00001349"/>
    </source>
</evidence>
<keyword evidence="13" id="KW-0963">Cytoplasm</keyword>
<keyword evidence="21" id="KW-0443">Lipid metabolism</keyword>
<comment type="similarity">
    <text evidence="10">Belongs to the diacylglycerol acyltransferase family.</text>
</comment>
<evidence type="ECO:0000256" key="29">
    <source>
        <dbReference type="ARBA" id="ARBA00048096"/>
    </source>
</evidence>
<dbReference type="CDD" id="cd07987">
    <property type="entry name" value="LPLAT_MGAT-like"/>
    <property type="match status" value="2"/>
</dbReference>
<comment type="catalytic activity">
    <reaction evidence="31">
        <text>an acyl-CoA + a 1,2-diacyl-sn-glycerol = a triacyl-sn-glycerol + CoA</text>
        <dbReference type="Rhea" id="RHEA:10868"/>
        <dbReference type="ChEBI" id="CHEBI:17815"/>
        <dbReference type="ChEBI" id="CHEBI:57287"/>
        <dbReference type="ChEBI" id="CHEBI:58342"/>
        <dbReference type="ChEBI" id="CHEBI:64615"/>
        <dbReference type="EC" id="2.3.1.20"/>
    </reaction>
    <physiologicalReaction direction="left-to-right" evidence="31">
        <dbReference type="Rhea" id="RHEA:10869"/>
    </physiologicalReaction>
</comment>
<evidence type="ECO:0000256" key="12">
    <source>
        <dbReference type="ARBA" id="ARBA00013244"/>
    </source>
</evidence>
<organism evidence="35 36">
    <name type="scientific">Labeo rohita</name>
    <name type="common">Indian major carp</name>
    <name type="synonym">Cyprinus rohita</name>
    <dbReference type="NCBI Taxonomy" id="84645"/>
    <lineage>
        <taxon>Eukaryota</taxon>
        <taxon>Metazoa</taxon>
        <taxon>Chordata</taxon>
        <taxon>Craniata</taxon>
        <taxon>Vertebrata</taxon>
        <taxon>Euteleostomi</taxon>
        <taxon>Actinopterygii</taxon>
        <taxon>Neopterygii</taxon>
        <taxon>Teleostei</taxon>
        <taxon>Ostariophysi</taxon>
        <taxon>Cypriniformes</taxon>
        <taxon>Cyprinidae</taxon>
        <taxon>Labeoninae</taxon>
        <taxon>Labeonini</taxon>
        <taxon>Labeo</taxon>
    </lineage>
</organism>
<dbReference type="PANTHER" id="PTHR12317">
    <property type="entry name" value="DIACYLGLYCEROL O-ACYLTRANSFERASE"/>
    <property type="match status" value="1"/>
</dbReference>
<evidence type="ECO:0000256" key="32">
    <source>
        <dbReference type="ARBA" id="ARBA00049168"/>
    </source>
</evidence>
<evidence type="ECO:0000256" key="4">
    <source>
        <dbReference type="ARBA" id="ARBA00001764"/>
    </source>
</evidence>
<protein>
    <recommendedName>
        <fullName evidence="25">Diacylglycerol O-acyltransferase 2</fullName>
        <ecNumber evidence="12">2.3.1.20</ecNumber>
        <ecNumber evidence="11">2.3.1.76</ecNumber>
    </recommendedName>
    <alternativeName>
        <fullName evidence="24">Acyl-CoA retinol O-fatty-acyltransferase</fullName>
    </alternativeName>
    <alternativeName>
        <fullName evidence="26">Diglyceride acyltransferase 2</fullName>
    </alternativeName>
</protein>
<feature type="transmembrane region" description="Helical" evidence="34">
    <location>
        <begin position="21"/>
        <end position="41"/>
    </location>
</feature>
<keyword evidence="20 34" id="KW-1133">Transmembrane helix</keyword>
<evidence type="ECO:0000256" key="34">
    <source>
        <dbReference type="SAM" id="Phobius"/>
    </source>
</evidence>
<evidence type="ECO:0000256" key="18">
    <source>
        <dbReference type="ARBA" id="ARBA00022798"/>
    </source>
</evidence>
<evidence type="ECO:0000313" key="36">
    <source>
        <dbReference type="Proteomes" id="UP000290572"/>
    </source>
</evidence>
<dbReference type="GO" id="GO:0019432">
    <property type="term" value="P:triglyceride biosynthetic process"/>
    <property type="evidence" value="ECO:0007669"/>
    <property type="project" value="TreeGrafter"/>
</dbReference>
<evidence type="ECO:0000256" key="5">
    <source>
        <dbReference type="ARBA" id="ARBA00004477"/>
    </source>
</evidence>